<feature type="domain" description="Luciferase-like" evidence="1">
    <location>
        <begin position="72"/>
        <end position="253"/>
    </location>
</feature>
<name>A0ABP5U7P1_9ACTN</name>
<dbReference type="InterPro" id="IPR050564">
    <property type="entry name" value="F420-G6PD/mer"/>
</dbReference>
<keyword evidence="3" id="KW-1185">Reference proteome</keyword>
<dbReference type="InterPro" id="IPR036661">
    <property type="entry name" value="Luciferase-like_sf"/>
</dbReference>
<comment type="caution">
    <text evidence="2">The sequence shown here is derived from an EMBL/GenBank/DDBJ whole genome shotgun (WGS) entry which is preliminary data.</text>
</comment>
<organism evidence="2 3">
    <name type="scientific">Dactylosporangium salmoneum</name>
    <dbReference type="NCBI Taxonomy" id="53361"/>
    <lineage>
        <taxon>Bacteria</taxon>
        <taxon>Bacillati</taxon>
        <taxon>Actinomycetota</taxon>
        <taxon>Actinomycetes</taxon>
        <taxon>Micromonosporales</taxon>
        <taxon>Micromonosporaceae</taxon>
        <taxon>Dactylosporangium</taxon>
    </lineage>
</organism>
<sequence>MTGTLQAGIMFPGDETGYLEPEQLDEWLRVAVDCGYAHISFGDHVLGVDAAALSEPVYREWARRWSGPAGSTPYTHEVVYREPFVLMAYLAGRCELGFATNIMVLPQRQTALVAKQAAEVDLLCRGKLRLGVGTGWSTIEYEALNAPFGERAGLLEEQIEVLRALWTRDAVSYHGRHHQLQHVGIQALPRQRPIPIWFGGEAPAVLERLGRAGDGWFPPVHVTPGERAEQCLRRVHAAAAAAGRDPAQIGIEPRLYMASMDGDDMRSFVTAWRGHGAGHICVDTRFGPTPVPLREHCDRMRRAAQALRLS</sequence>
<reference evidence="3" key="1">
    <citation type="journal article" date="2019" name="Int. J. Syst. Evol. Microbiol.">
        <title>The Global Catalogue of Microorganisms (GCM) 10K type strain sequencing project: providing services to taxonomists for standard genome sequencing and annotation.</title>
        <authorList>
            <consortium name="The Broad Institute Genomics Platform"/>
            <consortium name="The Broad Institute Genome Sequencing Center for Infectious Disease"/>
            <person name="Wu L."/>
            <person name="Ma J."/>
        </authorList>
    </citation>
    <scope>NUCLEOTIDE SEQUENCE [LARGE SCALE GENOMIC DNA]</scope>
    <source>
        <strain evidence="3">JCM 3272</strain>
    </source>
</reference>
<dbReference type="InterPro" id="IPR019921">
    <property type="entry name" value="Lucif-like_OxRdtase_Rv2161c"/>
</dbReference>
<dbReference type="Pfam" id="PF00296">
    <property type="entry name" value="Bac_luciferase"/>
    <property type="match status" value="1"/>
</dbReference>
<dbReference type="PANTHER" id="PTHR43244">
    <property type="match status" value="1"/>
</dbReference>
<accession>A0ABP5U7P1</accession>
<protein>
    <recommendedName>
        <fullName evidence="1">Luciferase-like domain-containing protein</fullName>
    </recommendedName>
</protein>
<evidence type="ECO:0000313" key="3">
    <source>
        <dbReference type="Proteomes" id="UP001501444"/>
    </source>
</evidence>
<gene>
    <name evidence="2" type="ORF">GCM10010170_074210</name>
</gene>
<dbReference type="EMBL" id="BAAARV010000073">
    <property type="protein sequence ID" value="GAA2372128.1"/>
    <property type="molecule type" value="Genomic_DNA"/>
</dbReference>
<evidence type="ECO:0000259" key="1">
    <source>
        <dbReference type="Pfam" id="PF00296"/>
    </source>
</evidence>
<dbReference type="Proteomes" id="UP001501444">
    <property type="component" value="Unassembled WGS sequence"/>
</dbReference>
<evidence type="ECO:0000313" key="2">
    <source>
        <dbReference type="EMBL" id="GAA2372128.1"/>
    </source>
</evidence>
<dbReference type="RefSeq" id="WP_344617288.1">
    <property type="nucleotide sequence ID" value="NZ_BAAARV010000073.1"/>
</dbReference>
<dbReference type="Gene3D" id="3.20.20.30">
    <property type="entry name" value="Luciferase-like domain"/>
    <property type="match status" value="1"/>
</dbReference>
<dbReference type="SUPFAM" id="SSF51679">
    <property type="entry name" value="Bacterial luciferase-like"/>
    <property type="match status" value="1"/>
</dbReference>
<dbReference type="PANTHER" id="PTHR43244:SF2">
    <property type="entry name" value="CONSERVED HYPOTHETICAL ALANINE AND PROLINE-RICH PROTEIN"/>
    <property type="match status" value="1"/>
</dbReference>
<proteinExistence type="predicted"/>
<dbReference type="InterPro" id="IPR011251">
    <property type="entry name" value="Luciferase-like_dom"/>
</dbReference>
<dbReference type="NCBIfam" id="TIGR03619">
    <property type="entry name" value="F420_Rv2161c"/>
    <property type="match status" value="1"/>
</dbReference>